<accession>A0A9J6D3P3</accession>
<dbReference type="EMBL" id="JABSTU010000011">
    <property type="protein sequence ID" value="KAH8008691.1"/>
    <property type="molecule type" value="Genomic_DNA"/>
</dbReference>
<evidence type="ECO:0000256" key="2">
    <source>
        <dbReference type="ARBA" id="ARBA00022723"/>
    </source>
</evidence>
<evidence type="ECO:0000259" key="3">
    <source>
        <dbReference type="Pfam" id="PF13359"/>
    </source>
</evidence>
<comment type="cofactor">
    <cofactor evidence="1">
        <name>a divalent metal cation</name>
        <dbReference type="ChEBI" id="CHEBI:60240"/>
    </cofactor>
</comment>
<reference evidence="4" key="1">
    <citation type="journal article" date="2020" name="Cell">
        <title>Large-Scale Comparative Analyses of Tick Genomes Elucidate Their Genetic Diversity and Vector Capacities.</title>
        <authorList>
            <consortium name="Tick Genome and Microbiome Consortium (TIGMIC)"/>
            <person name="Jia N."/>
            <person name="Wang J."/>
            <person name="Shi W."/>
            <person name="Du L."/>
            <person name="Sun Y."/>
            <person name="Zhan W."/>
            <person name="Jiang J.F."/>
            <person name="Wang Q."/>
            <person name="Zhang B."/>
            <person name="Ji P."/>
            <person name="Bell-Sakyi L."/>
            <person name="Cui X.M."/>
            <person name="Yuan T.T."/>
            <person name="Jiang B.G."/>
            <person name="Yang W.F."/>
            <person name="Lam T.T."/>
            <person name="Chang Q.C."/>
            <person name="Ding S.J."/>
            <person name="Wang X.J."/>
            <person name="Zhu J.G."/>
            <person name="Ruan X.D."/>
            <person name="Zhao L."/>
            <person name="Wei J.T."/>
            <person name="Ye R.Z."/>
            <person name="Que T.C."/>
            <person name="Du C.H."/>
            <person name="Zhou Y.H."/>
            <person name="Cheng J.X."/>
            <person name="Dai P.F."/>
            <person name="Guo W.B."/>
            <person name="Han X.H."/>
            <person name="Huang E.J."/>
            <person name="Li L.F."/>
            <person name="Wei W."/>
            <person name="Gao Y.C."/>
            <person name="Liu J.Z."/>
            <person name="Shao H.Z."/>
            <person name="Wang X."/>
            <person name="Wang C.C."/>
            <person name="Yang T.C."/>
            <person name="Huo Q.B."/>
            <person name="Li W."/>
            <person name="Chen H.Y."/>
            <person name="Chen S.E."/>
            <person name="Zhou L.G."/>
            <person name="Ni X.B."/>
            <person name="Tian J.H."/>
            <person name="Sheng Y."/>
            <person name="Liu T."/>
            <person name="Pan Y.S."/>
            <person name="Xia L.Y."/>
            <person name="Li J."/>
            <person name="Zhao F."/>
            <person name="Cao W.C."/>
        </authorList>
    </citation>
    <scope>NUCLEOTIDE SEQUENCE</scope>
    <source>
        <strain evidence="4">Rmic-2018</strain>
    </source>
</reference>
<protein>
    <recommendedName>
        <fullName evidence="3">DDE Tnp4 domain-containing protein</fullName>
    </recommendedName>
</protein>
<evidence type="ECO:0000313" key="4">
    <source>
        <dbReference type="EMBL" id="KAH8008691.1"/>
    </source>
</evidence>
<evidence type="ECO:0000256" key="1">
    <source>
        <dbReference type="ARBA" id="ARBA00001968"/>
    </source>
</evidence>
<dbReference type="GO" id="GO:0046872">
    <property type="term" value="F:metal ion binding"/>
    <property type="evidence" value="ECO:0007669"/>
    <property type="project" value="UniProtKB-KW"/>
</dbReference>
<dbReference type="Pfam" id="PF13359">
    <property type="entry name" value="DDE_Tnp_4"/>
    <property type="match status" value="1"/>
</dbReference>
<dbReference type="VEuPathDB" id="VectorBase:LOC119178191"/>
<keyword evidence="5" id="KW-1185">Reference proteome</keyword>
<dbReference type="InterPro" id="IPR027806">
    <property type="entry name" value="HARBI1_dom"/>
</dbReference>
<proteinExistence type="predicted"/>
<dbReference type="Proteomes" id="UP000821866">
    <property type="component" value="Chromosome 9"/>
</dbReference>
<dbReference type="PANTHER" id="PTHR34615:SF1">
    <property type="entry name" value="PX DOMAIN-CONTAINING PROTEIN"/>
    <property type="match status" value="1"/>
</dbReference>
<evidence type="ECO:0000313" key="5">
    <source>
        <dbReference type="Proteomes" id="UP000821866"/>
    </source>
</evidence>
<organism evidence="4 5">
    <name type="scientific">Rhipicephalus microplus</name>
    <name type="common">Cattle tick</name>
    <name type="synonym">Boophilus microplus</name>
    <dbReference type="NCBI Taxonomy" id="6941"/>
    <lineage>
        <taxon>Eukaryota</taxon>
        <taxon>Metazoa</taxon>
        <taxon>Ecdysozoa</taxon>
        <taxon>Arthropoda</taxon>
        <taxon>Chelicerata</taxon>
        <taxon>Arachnida</taxon>
        <taxon>Acari</taxon>
        <taxon>Parasitiformes</taxon>
        <taxon>Ixodida</taxon>
        <taxon>Ixodoidea</taxon>
        <taxon>Ixodidae</taxon>
        <taxon>Rhipicephalinae</taxon>
        <taxon>Rhipicephalus</taxon>
        <taxon>Boophilus</taxon>
    </lineage>
</organism>
<feature type="domain" description="DDE Tnp4" evidence="3">
    <location>
        <begin position="174"/>
        <end position="328"/>
    </location>
</feature>
<gene>
    <name evidence="4" type="ORF">HPB51_001577</name>
</gene>
<name>A0A9J6D3P3_RHIMP</name>
<dbReference type="AlphaFoldDB" id="A0A9J6D3P3"/>
<comment type="caution">
    <text evidence="4">The sequence shown here is derived from an EMBL/GenBank/DDBJ whole genome shotgun (WGS) entry which is preliminary data.</text>
</comment>
<keyword evidence="2" id="KW-0479">Metal-binding</keyword>
<dbReference type="PANTHER" id="PTHR34615">
    <property type="entry name" value="PX DOMAIN-CONTAINING PROTEIN"/>
    <property type="match status" value="1"/>
</dbReference>
<sequence>MAKSVLQDQFLAQNLPWKYIDDLLIMDLLQPQPQPRRNLHENGMWDIDTIDGTTFYRNFRFHKGNLDDLIVGLLIPGEVMSAQRVRVSDREALCMTLRRLAYPNRLCDLETIFNCHSSVISSVVSKVMSHIEHYFGHLLANLTVHGRMNLQKLRLFSQAVLQKGAPLKNCWGFIDGTARRICRPSKLQQEHYSGHKRFHCQKYQAVMCANGIICQLDGPFRGRRHDTGILKDTKLYENIVKVARANKYVIYGDPAYPLKPLLLKPYGGARLQPYEAHFNKCMSTVWQAVEWGFGKVAADFAFVDFHKNLKVTRQRVGRMYKVATLLTNCRTCLYDSQVSMYFGLDPPSLSDYLIPFN</sequence>
<reference evidence="4" key="2">
    <citation type="submission" date="2021-09" db="EMBL/GenBank/DDBJ databases">
        <authorList>
            <person name="Jia N."/>
            <person name="Wang J."/>
            <person name="Shi W."/>
            <person name="Du L."/>
            <person name="Sun Y."/>
            <person name="Zhan W."/>
            <person name="Jiang J."/>
            <person name="Wang Q."/>
            <person name="Zhang B."/>
            <person name="Ji P."/>
            <person name="Sakyi L.B."/>
            <person name="Cui X."/>
            <person name="Yuan T."/>
            <person name="Jiang B."/>
            <person name="Yang W."/>
            <person name="Lam T.T.-Y."/>
            <person name="Chang Q."/>
            <person name="Ding S."/>
            <person name="Wang X."/>
            <person name="Zhu J."/>
            <person name="Ruan X."/>
            <person name="Zhao L."/>
            <person name="Wei J."/>
            <person name="Que T."/>
            <person name="Du C."/>
            <person name="Cheng J."/>
            <person name="Dai P."/>
            <person name="Han X."/>
            <person name="Huang E."/>
            <person name="Gao Y."/>
            <person name="Liu J."/>
            <person name="Shao H."/>
            <person name="Ye R."/>
            <person name="Li L."/>
            <person name="Wei W."/>
            <person name="Wang X."/>
            <person name="Wang C."/>
            <person name="Huo Q."/>
            <person name="Li W."/>
            <person name="Guo W."/>
            <person name="Chen H."/>
            <person name="Chen S."/>
            <person name="Zhou L."/>
            <person name="Zhou L."/>
            <person name="Ni X."/>
            <person name="Tian J."/>
            <person name="Zhou Y."/>
            <person name="Sheng Y."/>
            <person name="Liu T."/>
            <person name="Pan Y."/>
            <person name="Xia L."/>
            <person name="Li J."/>
            <person name="Zhao F."/>
            <person name="Cao W."/>
        </authorList>
    </citation>
    <scope>NUCLEOTIDE SEQUENCE</scope>
    <source>
        <strain evidence="4">Rmic-2018</strain>
        <tissue evidence="4">Larvae</tissue>
    </source>
</reference>